<protein>
    <submittedName>
        <fullName evidence="1">Uncharacterized protein</fullName>
    </submittedName>
</protein>
<dbReference type="AlphaFoldDB" id="A0A2W7IDN9"/>
<gene>
    <name evidence="1" type="ORF">C8P66_11676</name>
</gene>
<organism evidence="1 2">
    <name type="scientific">Humitalea rosea</name>
    <dbReference type="NCBI Taxonomy" id="990373"/>
    <lineage>
        <taxon>Bacteria</taxon>
        <taxon>Pseudomonadati</taxon>
        <taxon>Pseudomonadota</taxon>
        <taxon>Alphaproteobacteria</taxon>
        <taxon>Acetobacterales</taxon>
        <taxon>Roseomonadaceae</taxon>
        <taxon>Humitalea</taxon>
    </lineage>
</organism>
<evidence type="ECO:0000313" key="1">
    <source>
        <dbReference type="EMBL" id="PZW43155.1"/>
    </source>
</evidence>
<name>A0A2W7IDN9_9PROT</name>
<keyword evidence="2" id="KW-1185">Reference proteome</keyword>
<sequence length="44" mass="4438">MMTSTTPASAAETLIKLPAYSSDGAAITPILSIVPRTPPAVPKA</sequence>
<dbReference type="EMBL" id="QKYU01000016">
    <property type="protein sequence ID" value="PZW43155.1"/>
    <property type="molecule type" value="Genomic_DNA"/>
</dbReference>
<proteinExistence type="predicted"/>
<reference evidence="1 2" key="1">
    <citation type="submission" date="2018-06" db="EMBL/GenBank/DDBJ databases">
        <title>Genomic Encyclopedia of Archaeal and Bacterial Type Strains, Phase II (KMG-II): from individual species to whole genera.</title>
        <authorList>
            <person name="Goeker M."/>
        </authorList>
    </citation>
    <scope>NUCLEOTIDE SEQUENCE [LARGE SCALE GENOMIC DNA]</scope>
    <source>
        <strain evidence="1 2">DSM 24525</strain>
    </source>
</reference>
<comment type="caution">
    <text evidence="1">The sequence shown here is derived from an EMBL/GenBank/DDBJ whole genome shotgun (WGS) entry which is preliminary data.</text>
</comment>
<evidence type="ECO:0000313" key="2">
    <source>
        <dbReference type="Proteomes" id="UP000249688"/>
    </source>
</evidence>
<accession>A0A2W7IDN9</accession>
<dbReference type="Proteomes" id="UP000249688">
    <property type="component" value="Unassembled WGS sequence"/>
</dbReference>